<dbReference type="RefSeq" id="WP_123133976.1">
    <property type="nucleotide sequence ID" value="NZ_JBHMAD010000012.1"/>
</dbReference>
<keyword evidence="2" id="KW-1185">Reference proteome</keyword>
<evidence type="ECO:0008006" key="3">
    <source>
        <dbReference type="Google" id="ProtNLM"/>
    </source>
</evidence>
<sequence length="193" mass="22935">MKSEEFLMKWKTLGREHLVAEQNMQSKYNLGSAAFDFLFITGMPSEFQELNFDYLKEKELVTVNQMWELNDSEYDKYLAIGFNGAGDPIAVNLETQELVYLNHDNFFEEVFINTDLKKFSFSALRFDRFFKSFTKLQPDSFFDTEFSDEELDKVIGDLKAIDSKVFDNPESHWQFTLEDYKSERDEERRKYNS</sequence>
<evidence type="ECO:0000313" key="1">
    <source>
        <dbReference type="EMBL" id="RNI27509.1"/>
    </source>
</evidence>
<dbReference type="InterPro" id="IPR025851">
    <property type="entry name" value="SUKH-4"/>
</dbReference>
<dbReference type="EMBL" id="RJJE01000017">
    <property type="protein sequence ID" value="RNI27509.1"/>
    <property type="molecule type" value="Genomic_DNA"/>
</dbReference>
<dbReference type="Proteomes" id="UP000271010">
    <property type="component" value="Unassembled WGS sequence"/>
</dbReference>
<gene>
    <name evidence="1" type="ORF">EFA69_15395</name>
</gene>
<dbReference type="Pfam" id="PF14435">
    <property type="entry name" value="SUKH-4"/>
    <property type="match status" value="1"/>
</dbReference>
<dbReference type="AlphaFoldDB" id="A0A3M9MPS0"/>
<evidence type="ECO:0000313" key="2">
    <source>
        <dbReference type="Proteomes" id="UP000271010"/>
    </source>
</evidence>
<proteinExistence type="predicted"/>
<dbReference type="OrthoDB" id="893152at2"/>
<comment type="caution">
    <text evidence="1">The sequence shown here is derived from an EMBL/GenBank/DDBJ whole genome shotgun (WGS) entry which is preliminary data.</text>
</comment>
<organism evidence="1 2">
    <name type="scientific">Rufibacter immobilis</name>
    <dbReference type="NCBI Taxonomy" id="1348778"/>
    <lineage>
        <taxon>Bacteria</taxon>
        <taxon>Pseudomonadati</taxon>
        <taxon>Bacteroidota</taxon>
        <taxon>Cytophagia</taxon>
        <taxon>Cytophagales</taxon>
        <taxon>Hymenobacteraceae</taxon>
        <taxon>Rufibacter</taxon>
    </lineage>
</organism>
<name>A0A3M9MPS0_9BACT</name>
<protein>
    <recommendedName>
        <fullName evidence="3">SMI1/KNR4 family protein</fullName>
    </recommendedName>
</protein>
<reference evidence="1 2" key="1">
    <citation type="submission" date="2018-11" db="EMBL/GenBank/DDBJ databases">
        <title>Rufibacter latericius sp. nov., isolated from water in Baiyang Lake.</title>
        <authorList>
            <person name="Yang Y."/>
        </authorList>
    </citation>
    <scope>NUCLEOTIDE SEQUENCE [LARGE SCALE GENOMIC DNA]</scope>
    <source>
        <strain evidence="1 2">MCC P1</strain>
    </source>
</reference>
<accession>A0A3M9MPS0</accession>